<evidence type="ECO:0000313" key="2">
    <source>
        <dbReference type="WBParaSite" id="nRc.2.0.1.t36457-RA"/>
    </source>
</evidence>
<accession>A0A915KCM4</accession>
<dbReference type="Proteomes" id="UP000887565">
    <property type="component" value="Unplaced"/>
</dbReference>
<proteinExistence type="predicted"/>
<name>A0A915KCM4_ROMCU</name>
<dbReference type="AlphaFoldDB" id="A0A915KCM4"/>
<organism evidence="1 2">
    <name type="scientific">Romanomermis culicivorax</name>
    <name type="common">Nematode worm</name>
    <dbReference type="NCBI Taxonomy" id="13658"/>
    <lineage>
        <taxon>Eukaryota</taxon>
        <taxon>Metazoa</taxon>
        <taxon>Ecdysozoa</taxon>
        <taxon>Nematoda</taxon>
        <taxon>Enoplea</taxon>
        <taxon>Dorylaimia</taxon>
        <taxon>Mermithida</taxon>
        <taxon>Mermithoidea</taxon>
        <taxon>Mermithidae</taxon>
        <taxon>Romanomermis</taxon>
    </lineage>
</organism>
<sequence>MISRYTYIRLNTESSGPVCRGTPYTAQIFITKKYLCNTTLNFIIQILIPDKNSRVVCLGYVVNHENPEAYITDDYVVDPSVKYFVDICGKRFPAAACLHSPNLPMTSSEQPTHFRPTQ</sequence>
<reference evidence="2" key="1">
    <citation type="submission" date="2022-11" db="UniProtKB">
        <authorList>
            <consortium name="WormBaseParasite"/>
        </authorList>
    </citation>
    <scope>IDENTIFICATION</scope>
</reference>
<dbReference type="WBParaSite" id="nRc.2.0.1.t36457-RA">
    <property type="protein sequence ID" value="nRc.2.0.1.t36457-RA"/>
    <property type="gene ID" value="nRc.2.0.1.g36457"/>
</dbReference>
<protein>
    <submittedName>
        <fullName evidence="2">Uncharacterized protein</fullName>
    </submittedName>
</protein>
<evidence type="ECO:0000313" key="1">
    <source>
        <dbReference type="Proteomes" id="UP000887565"/>
    </source>
</evidence>
<keyword evidence="1" id="KW-1185">Reference proteome</keyword>